<feature type="domain" description="EamA" evidence="6">
    <location>
        <begin position="157"/>
        <end position="291"/>
    </location>
</feature>
<dbReference type="PANTHER" id="PTHR32322:SF2">
    <property type="entry name" value="EAMA DOMAIN-CONTAINING PROTEIN"/>
    <property type="match status" value="1"/>
</dbReference>
<feature type="transmembrane region" description="Helical" evidence="5">
    <location>
        <begin position="219"/>
        <end position="241"/>
    </location>
</feature>
<feature type="transmembrane region" description="Helical" evidence="5">
    <location>
        <begin position="274"/>
        <end position="291"/>
    </location>
</feature>
<dbReference type="InterPro" id="IPR000620">
    <property type="entry name" value="EamA_dom"/>
</dbReference>
<organism evidence="7">
    <name type="scientific">freshwater metagenome</name>
    <dbReference type="NCBI Taxonomy" id="449393"/>
    <lineage>
        <taxon>unclassified sequences</taxon>
        <taxon>metagenomes</taxon>
        <taxon>ecological metagenomes</taxon>
    </lineage>
</organism>
<reference evidence="7" key="1">
    <citation type="submission" date="2020-05" db="EMBL/GenBank/DDBJ databases">
        <authorList>
            <person name="Chiriac C."/>
            <person name="Salcher M."/>
            <person name="Ghai R."/>
            <person name="Kavagutti S V."/>
        </authorList>
    </citation>
    <scope>NUCLEOTIDE SEQUENCE</scope>
</reference>
<evidence type="ECO:0000256" key="3">
    <source>
        <dbReference type="ARBA" id="ARBA00022989"/>
    </source>
</evidence>
<evidence type="ECO:0000259" key="6">
    <source>
        <dbReference type="Pfam" id="PF00892"/>
    </source>
</evidence>
<keyword evidence="4 5" id="KW-0472">Membrane</keyword>
<feature type="transmembrane region" description="Helical" evidence="5">
    <location>
        <begin position="39"/>
        <end position="63"/>
    </location>
</feature>
<protein>
    <submittedName>
        <fullName evidence="7">Unannotated protein</fullName>
    </submittedName>
</protein>
<dbReference type="InterPro" id="IPR037185">
    <property type="entry name" value="EmrE-like"/>
</dbReference>
<evidence type="ECO:0000256" key="2">
    <source>
        <dbReference type="ARBA" id="ARBA00022692"/>
    </source>
</evidence>
<dbReference type="InterPro" id="IPR050638">
    <property type="entry name" value="AA-Vitamin_Transporters"/>
</dbReference>
<dbReference type="SUPFAM" id="SSF103481">
    <property type="entry name" value="Multidrug resistance efflux transporter EmrE"/>
    <property type="match status" value="2"/>
</dbReference>
<keyword evidence="3 5" id="KW-1133">Transmembrane helix</keyword>
<accession>A0A6J6TA16</accession>
<sequence>MSTTGERVNSSRAGILAILGAAFCFGTTGTTQQLGVPDISPVAVASARLLCGALFLFIFACLLERRNSGYRMPRTDLLIAGCGIAIYQLTFFSAVDSTGIAIATVTALGTAPTFSAIVAYLILREKPLLNWYIGTSVTIIGIVLVGTANGVEGFNFFGIVLASIAGLGFAIFNVICRKSLEKGASDIWVTAQTFGVAALFSAPFLFAESPVWLSTRNGILTTLWLGIFTTSVGYILFMYGLKRIPSSLAATVVLAEPATATILAAVVIGEPLVGQSYLGIVTVALGILYISKRKRVSS</sequence>
<dbReference type="AlphaFoldDB" id="A0A6J6TA16"/>
<feature type="transmembrane region" description="Helical" evidence="5">
    <location>
        <begin position="248"/>
        <end position="268"/>
    </location>
</feature>
<dbReference type="GO" id="GO:0016020">
    <property type="term" value="C:membrane"/>
    <property type="evidence" value="ECO:0007669"/>
    <property type="project" value="UniProtKB-SubCell"/>
</dbReference>
<feature type="transmembrane region" description="Helical" evidence="5">
    <location>
        <begin position="154"/>
        <end position="175"/>
    </location>
</feature>
<evidence type="ECO:0000256" key="1">
    <source>
        <dbReference type="ARBA" id="ARBA00004141"/>
    </source>
</evidence>
<evidence type="ECO:0000256" key="5">
    <source>
        <dbReference type="SAM" id="Phobius"/>
    </source>
</evidence>
<dbReference type="EMBL" id="CAEZZE010000013">
    <property type="protein sequence ID" value="CAB4743723.1"/>
    <property type="molecule type" value="Genomic_DNA"/>
</dbReference>
<evidence type="ECO:0000313" key="7">
    <source>
        <dbReference type="EMBL" id="CAB4743723.1"/>
    </source>
</evidence>
<feature type="transmembrane region" description="Helical" evidence="5">
    <location>
        <begin position="100"/>
        <end position="122"/>
    </location>
</feature>
<evidence type="ECO:0000256" key="4">
    <source>
        <dbReference type="ARBA" id="ARBA00023136"/>
    </source>
</evidence>
<feature type="domain" description="EamA" evidence="6">
    <location>
        <begin position="13"/>
        <end position="146"/>
    </location>
</feature>
<name>A0A6J6TA16_9ZZZZ</name>
<feature type="transmembrane region" description="Helical" evidence="5">
    <location>
        <begin position="75"/>
        <end position="94"/>
    </location>
</feature>
<gene>
    <name evidence="7" type="ORF">UFOPK2827_00162</name>
</gene>
<feature type="transmembrane region" description="Helical" evidence="5">
    <location>
        <begin position="129"/>
        <end position="148"/>
    </location>
</feature>
<comment type="subcellular location">
    <subcellularLocation>
        <location evidence="1">Membrane</location>
        <topology evidence="1">Multi-pass membrane protein</topology>
    </subcellularLocation>
</comment>
<dbReference type="PANTHER" id="PTHR32322">
    <property type="entry name" value="INNER MEMBRANE TRANSPORTER"/>
    <property type="match status" value="1"/>
</dbReference>
<keyword evidence="2 5" id="KW-0812">Transmembrane</keyword>
<feature type="transmembrane region" description="Helical" evidence="5">
    <location>
        <begin position="187"/>
        <end position="207"/>
    </location>
</feature>
<dbReference type="Pfam" id="PF00892">
    <property type="entry name" value="EamA"/>
    <property type="match status" value="2"/>
</dbReference>
<proteinExistence type="predicted"/>